<accession>A0A645AC98</accession>
<organism evidence="1">
    <name type="scientific">bioreactor metagenome</name>
    <dbReference type="NCBI Taxonomy" id="1076179"/>
    <lineage>
        <taxon>unclassified sequences</taxon>
        <taxon>metagenomes</taxon>
        <taxon>ecological metagenomes</taxon>
    </lineage>
</organism>
<sequence>MLLTGEQGYRVYALGSCLYDISNNRILDAVFSEKLDEHSCAIGHMELYEHLHPTVEKACSSSRQGVSIHRPHQGIRGKGDDLPYAALQDKEKKFLDIHILIINDTEHKSGDFRRIYF</sequence>
<dbReference type="EMBL" id="VSSQ01011633">
    <property type="protein sequence ID" value="MPM47314.1"/>
    <property type="molecule type" value="Genomic_DNA"/>
</dbReference>
<comment type="caution">
    <text evidence="1">The sequence shown here is derived from an EMBL/GenBank/DDBJ whole genome shotgun (WGS) entry which is preliminary data.</text>
</comment>
<reference evidence="1" key="1">
    <citation type="submission" date="2019-08" db="EMBL/GenBank/DDBJ databases">
        <authorList>
            <person name="Kucharzyk K."/>
            <person name="Murdoch R.W."/>
            <person name="Higgins S."/>
            <person name="Loffler F."/>
        </authorList>
    </citation>
    <scope>NUCLEOTIDE SEQUENCE</scope>
</reference>
<protein>
    <submittedName>
        <fullName evidence="1">Uncharacterized protein</fullName>
    </submittedName>
</protein>
<proteinExistence type="predicted"/>
<gene>
    <name evidence="1" type="ORF">SDC9_94023</name>
</gene>
<evidence type="ECO:0000313" key="1">
    <source>
        <dbReference type="EMBL" id="MPM47314.1"/>
    </source>
</evidence>
<dbReference type="AlphaFoldDB" id="A0A645AC98"/>
<name>A0A645AC98_9ZZZZ</name>